<evidence type="ECO:0000256" key="1">
    <source>
        <dbReference type="ARBA" id="ARBA00006484"/>
    </source>
</evidence>
<dbReference type="PRINTS" id="PR00081">
    <property type="entry name" value="GDHRDH"/>
</dbReference>
<proteinExistence type="inferred from homology"/>
<dbReference type="Gene3D" id="3.40.50.720">
    <property type="entry name" value="NAD(P)-binding Rossmann-like Domain"/>
    <property type="match status" value="1"/>
</dbReference>
<dbReference type="OrthoDB" id="9803333at2"/>
<dbReference type="RefSeq" id="WP_025025072.1">
    <property type="nucleotide sequence ID" value="NZ_AZDZ01000008.1"/>
</dbReference>
<dbReference type="GO" id="GO:0016491">
    <property type="term" value="F:oxidoreductase activity"/>
    <property type="evidence" value="ECO:0007669"/>
    <property type="project" value="UniProtKB-KW"/>
</dbReference>
<dbReference type="eggNOG" id="COG1028">
    <property type="taxonomic scope" value="Bacteria"/>
</dbReference>
<accession>A0A0R1KF89</accession>
<evidence type="ECO:0000313" key="3">
    <source>
        <dbReference type="EMBL" id="KRK80163.1"/>
    </source>
</evidence>
<evidence type="ECO:0000313" key="4">
    <source>
        <dbReference type="Proteomes" id="UP000051248"/>
    </source>
</evidence>
<name>A0A0R1KF89_9LACO</name>
<keyword evidence="4" id="KW-1185">Reference proteome</keyword>
<gene>
    <name evidence="3" type="ORF">FD03_GL000044</name>
</gene>
<comment type="caution">
    <text evidence="3">The sequence shown here is derived from an EMBL/GenBank/DDBJ whole genome shotgun (WGS) entry which is preliminary data.</text>
</comment>
<dbReference type="PANTHER" id="PTHR24320:SF274">
    <property type="entry name" value="CHAIN DEHYDROGENASE, PUTATIVE (AFU_ORTHOLOGUE AFUA_4G00440)-RELATED"/>
    <property type="match status" value="1"/>
</dbReference>
<dbReference type="AlphaFoldDB" id="A0A0R1KF89"/>
<evidence type="ECO:0000256" key="2">
    <source>
        <dbReference type="ARBA" id="ARBA00023002"/>
    </source>
</evidence>
<sequence>MSKIFITGSTDGLGLLAAKKLISMGNEVVLHARNQKRADDVHQELPNSKILIGNLSNKSEVEDLAEQINNNSPFDTIIHNAGIASGSSQLIFQINVVAPYLLTALVKRPKRLVYISSGMHKGSSLDLNHLETTTGYSSSKLQVLMLSKAMARLWPNVSTNAIDPGWVPTKMGGQNANDDLEQGYAGQVWLASTANSSITGQYFYHSKPSQYDSRADDTSLQQQLLNQLAKITGVQLPN</sequence>
<dbReference type="PATRIC" id="fig|1423775.4.peg.44"/>
<dbReference type="Proteomes" id="UP000051248">
    <property type="component" value="Unassembled WGS sequence"/>
</dbReference>
<dbReference type="EMBL" id="AZDZ01000008">
    <property type="protein sequence ID" value="KRK80163.1"/>
    <property type="molecule type" value="Genomic_DNA"/>
</dbReference>
<protein>
    <submittedName>
        <fullName evidence="3">Daunorubicin C-13 ketoreductase</fullName>
    </submittedName>
</protein>
<keyword evidence="2" id="KW-0560">Oxidoreductase</keyword>
<comment type="similarity">
    <text evidence="1">Belongs to the short-chain dehydrogenases/reductases (SDR) family.</text>
</comment>
<reference evidence="3 4" key="1">
    <citation type="journal article" date="2015" name="Genome Announc.">
        <title>Expanding the biotechnology potential of lactobacilli through comparative genomics of 213 strains and associated genera.</title>
        <authorList>
            <person name="Sun Z."/>
            <person name="Harris H.M."/>
            <person name="McCann A."/>
            <person name="Guo C."/>
            <person name="Argimon S."/>
            <person name="Zhang W."/>
            <person name="Yang X."/>
            <person name="Jeffery I.B."/>
            <person name="Cooney J.C."/>
            <person name="Kagawa T.F."/>
            <person name="Liu W."/>
            <person name="Song Y."/>
            <person name="Salvetti E."/>
            <person name="Wrobel A."/>
            <person name="Rasinkangas P."/>
            <person name="Parkhill J."/>
            <person name="Rea M.C."/>
            <person name="O'Sullivan O."/>
            <person name="Ritari J."/>
            <person name="Douillard F.P."/>
            <person name="Paul Ross R."/>
            <person name="Yang R."/>
            <person name="Briner A.E."/>
            <person name="Felis G.E."/>
            <person name="de Vos W.M."/>
            <person name="Barrangou R."/>
            <person name="Klaenhammer T.R."/>
            <person name="Caufield P.W."/>
            <person name="Cui Y."/>
            <person name="Zhang H."/>
            <person name="O'Toole P.W."/>
        </authorList>
    </citation>
    <scope>NUCLEOTIDE SEQUENCE [LARGE SCALE GENOMIC DNA]</scope>
    <source>
        <strain evidence="3 4">DSM 19682</strain>
    </source>
</reference>
<dbReference type="STRING" id="1423775.FD03_GL000044"/>
<dbReference type="InterPro" id="IPR002347">
    <property type="entry name" value="SDR_fam"/>
</dbReference>
<organism evidence="3 4">
    <name type="scientific">Companilactobacillus nodensis DSM 19682 = JCM 14932 = NBRC 107160</name>
    <dbReference type="NCBI Taxonomy" id="1423775"/>
    <lineage>
        <taxon>Bacteria</taxon>
        <taxon>Bacillati</taxon>
        <taxon>Bacillota</taxon>
        <taxon>Bacilli</taxon>
        <taxon>Lactobacillales</taxon>
        <taxon>Lactobacillaceae</taxon>
        <taxon>Companilactobacillus</taxon>
    </lineage>
</organism>
<dbReference type="SUPFAM" id="SSF51735">
    <property type="entry name" value="NAD(P)-binding Rossmann-fold domains"/>
    <property type="match status" value="1"/>
</dbReference>
<dbReference type="InterPro" id="IPR036291">
    <property type="entry name" value="NAD(P)-bd_dom_sf"/>
</dbReference>
<dbReference type="Pfam" id="PF00106">
    <property type="entry name" value="adh_short"/>
    <property type="match status" value="1"/>
</dbReference>
<dbReference type="PANTHER" id="PTHR24320">
    <property type="entry name" value="RETINOL DEHYDROGENASE"/>
    <property type="match status" value="1"/>
</dbReference>